<accession>A0A506XXW0</accession>
<name>A0A506XXW0_9MICO</name>
<dbReference type="SUPFAM" id="SSF141694">
    <property type="entry name" value="AF2212/PG0164-like"/>
    <property type="match status" value="1"/>
</dbReference>
<evidence type="ECO:0000313" key="1">
    <source>
        <dbReference type="EMBL" id="TPW74625.1"/>
    </source>
</evidence>
<evidence type="ECO:0000313" key="2">
    <source>
        <dbReference type="Proteomes" id="UP000316252"/>
    </source>
</evidence>
<gene>
    <name evidence="1" type="ORF">FJ657_13645</name>
</gene>
<dbReference type="Gene3D" id="2.40.30.100">
    <property type="entry name" value="AF2212/PG0164-like"/>
    <property type="match status" value="1"/>
</dbReference>
<keyword evidence="2" id="KW-1185">Reference proteome</keyword>
<dbReference type="Proteomes" id="UP000316252">
    <property type="component" value="Unassembled WGS sequence"/>
</dbReference>
<comment type="caution">
    <text evidence="1">The sequence shown here is derived from an EMBL/GenBank/DDBJ whole genome shotgun (WGS) entry which is preliminary data.</text>
</comment>
<protein>
    <submittedName>
        <fullName evidence="1">DUF1905 domain-containing protein</fullName>
    </submittedName>
</protein>
<dbReference type="EMBL" id="VHQG01000004">
    <property type="protein sequence ID" value="TPW74625.1"/>
    <property type="molecule type" value="Genomic_DNA"/>
</dbReference>
<dbReference type="OrthoDB" id="2604865at2"/>
<dbReference type="InterPro" id="IPR037079">
    <property type="entry name" value="AF2212/PG0164-like_sf"/>
</dbReference>
<sequence length="143" mass="15122">MTTFRTTLLQIGNNVGIEVPEEVVLGFAAGKRVPVKVTLNGFDYDSTIAVMGGKYLIPVSAAIRKSAGVAGGEEHDVTLEHVAGERTVEVPAELAAALETAGARAAFDALSYSARKEHARSVGEAKAEATRERRIQKVLDSLS</sequence>
<dbReference type="Pfam" id="PF13376">
    <property type="entry name" value="OmdA"/>
    <property type="match status" value="1"/>
</dbReference>
<dbReference type="InterPro" id="IPR015018">
    <property type="entry name" value="DUF1905"/>
</dbReference>
<dbReference type="AlphaFoldDB" id="A0A506XXW0"/>
<reference evidence="1 2" key="1">
    <citation type="submission" date="2019-06" db="EMBL/GenBank/DDBJ databases">
        <authorList>
            <person name="Li F."/>
        </authorList>
    </citation>
    <scope>NUCLEOTIDE SEQUENCE [LARGE SCALE GENOMIC DNA]</scope>
    <source>
        <strain evidence="1 2">10F1D-1</strain>
    </source>
</reference>
<dbReference type="Pfam" id="PF08922">
    <property type="entry name" value="DUF1905"/>
    <property type="match status" value="1"/>
</dbReference>
<organism evidence="1 2">
    <name type="scientific">Schumannella soli</name>
    <dbReference type="NCBI Taxonomy" id="2590779"/>
    <lineage>
        <taxon>Bacteria</taxon>
        <taxon>Bacillati</taxon>
        <taxon>Actinomycetota</taxon>
        <taxon>Actinomycetes</taxon>
        <taxon>Micrococcales</taxon>
        <taxon>Microbacteriaceae</taxon>
        <taxon>Schumannella</taxon>
    </lineage>
</organism>
<dbReference type="RefSeq" id="WP_141164263.1">
    <property type="nucleotide sequence ID" value="NZ_VHQG01000004.1"/>
</dbReference>
<proteinExistence type="predicted"/>